<gene>
    <name evidence="2" type="ORF">ABZZ21_24940</name>
</gene>
<protein>
    <submittedName>
        <fullName evidence="2">NAD(P)H-binding protein</fullName>
    </submittedName>
</protein>
<dbReference type="InterPro" id="IPR051604">
    <property type="entry name" value="Ergot_Alk_Oxidoreductase"/>
</dbReference>
<comment type="caution">
    <text evidence="2">The sequence shown here is derived from an EMBL/GenBank/DDBJ whole genome shotgun (WGS) entry which is preliminary data.</text>
</comment>
<dbReference type="InterPro" id="IPR036291">
    <property type="entry name" value="NAD(P)-bd_dom_sf"/>
</dbReference>
<sequence>MILVTGATGTIGSHVVRLLTERGVPFRAMSRRERPGWVRADFEDPASLADAVAGVDSVFLVTVPPVPTADHDLALLTAARAAGVRKIVKLSAIGSGERFEGATVGAWHLAAEEAIEAGGFVWTMLRPPSFASNLLWHRALIRAGEPIPDPAGDSRQAVVDPRDVAAVAVEALTGDAHDGRRYDLTGPELLTFAEQAAILERVLERPVRTTDAGALDRLPAGMRTGIGWARAGGAAYVTDHVPRVLGRPAGTFERWARDHREAFTADASNL</sequence>
<feature type="domain" description="NAD(P)-binding" evidence="1">
    <location>
        <begin position="6"/>
        <end position="173"/>
    </location>
</feature>
<dbReference type="Gene3D" id="3.90.25.10">
    <property type="entry name" value="UDP-galactose 4-epimerase, domain 1"/>
    <property type="match status" value="1"/>
</dbReference>
<organism evidence="2 3">
    <name type="scientific">Streptomyces ossamyceticus</name>
    <dbReference type="NCBI Taxonomy" id="249581"/>
    <lineage>
        <taxon>Bacteria</taxon>
        <taxon>Bacillati</taxon>
        <taxon>Actinomycetota</taxon>
        <taxon>Actinomycetes</taxon>
        <taxon>Kitasatosporales</taxon>
        <taxon>Streptomycetaceae</taxon>
        <taxon>Streptomyces</taxon>
    </lineage>
</organism>
<keyword evidence="3" id="KW-1185">Reference proteome</keyword>
<proteinExistence type="predicted"/>
<name>A0ABV2V351_9ACTN</name>
<dbReference type="EMBL" id="JBEXPZ010000033">
    <property type="protein sequence ID" value="MET9847735.1"/>
    <property type="molecule type" value="Genomic_DNA"/>
</dbReference>
<reference evidence="2 3" key="1">
    <citation type="submission" date="2024-06" db="EMBL/GenBank/DDBJ databases">
        <title>The Natural Products Discovery Center: Release of the First 8490 Sequenced Strains for Exploring Actinobacteria Biosynthetic Diversity.</title>
        <authorList>
            <person name="Kalkreuter E."/>
            <person name="Kautsar S.A."/>
            <person name="Yang D."/>
            <person name="Bader C.D."/>
            <person name="Teijaro C.N."/>
            <person name="Fluegel L."/>
            <person name="Davis C.M."/>
            <person name="Simpson J.R."/>
            <person name="Lauterbach L."/>
            <person name="Steele A.D."/>
            <person name="Gui C."/>
            <person name="Meng S."/>
            <person name="Li G."/>
            <person name="Viehrig K."/>
            <person name="Ye F."/>
            <person name="Su P."/>
            <person name="Kiefer A.F."/>
            <person name="Nichols A."/>
            <person name="Cepeda A.J."/>
            <person name="Yan W."/>
            <person name="Fan B."/>
            <person name="Jiang Y."/>
            <person name="Adhikari A."/>
            <person name="Zheng C.-J."/>
            <person name="Schuster L."/>
            <person name="Cowan T.M."/>
            <person name="Smanski M.J."/>
            <person name="Chevrette M.G."/>
            <person name="De Carvalho L.P.S."/>
            <person name="Shen B."/>
        </authorList>
    </citation>
    <scope>NUCLEOTIDE SEQUENCE [LARGE SCALE GENOMIC DNA]</scope>
    <source>
        <strain evidence="2 3">NPDC006434</strain>
    </source>
</reference>
<accession>A0ABV2V351</accession>
<dbReference type="RefSeq" id="WP_355399160.1">
    <property type="nucleotide sequence ID" value="NZ_JBEGHN010000060.1"/>
</dbReference>
<dbReference type="Proteomes" id="UP001550210">
    <property type="component" value="Unassembled WGS sequence"/>
</dbReference>
<dbReference type="Pfam" id="PF13460">
    <property type="entry name" value="NAD_binding_10"/>
    <property type="match status" value="1"/>
</dbReference>
<dbReference type="InterPro" id="IPR016040">
    <property type="entry name" value="NAD(P)-bd_dom"/>
</dbReference>
<evidence type="ECO:0000313" key="2">
    <source>
        <dbReference type="EMBL" id="MET9847735.1"/>
    </source>
</evidence>
<dbReference type="SUPFAM" id="SSF51735">
    <property type="entry name" value="NAD(P)-binding Rossmann-fold domains"/>
    <property type="match status" value="1"/>
</dbReference>
<evidence type="ECO:0000259" key="1">
    <source>
        <dbReference type="Pfam" id="PF13460"/>
    </source>
</evidence>
<dbReference type="PANTHER" id="PTHR43162:SF1">
    <property type="entry name" value="PRESTALK A DIFFERENTIATION PROTEIN A"/>
    <property type="match status" value="1"/>
</dbReference>
<dbReference type="PANTHER" id="PTHR43162">
    <property type="match status" value="1"/>
</dbReference>
<dbReference type="Gene3D" id="3.40.50.720">
    <property type="entry name" value="NAD(P)-binding Rossmann-like Domain"/>
    <property type="match status" value="1"/>
</dbReference>
<evidence type="ECO:0000313" key="3">
    <source>
        <dbReference type="Proteomes" id="UP001550210"/>
    </source>
</evidence>